<keyword evidence="2" id="KW-1185">Reference proteome</keyword>
<evidence type="ECO:0000313" key="1">
    <source>
        <dbReference type="EMBL" id="GMQ33305.1"/>
    </source>
</evidence>
<proteinExistence type="predicted"/>
<gene>
    <name evidence="1" type="ORF">Ataiwa_15770</name>
</gene>
<evidence type="ECO:0000313" key="2">
    <source>
        <dbReference type="Proteomes" id="UP001307705"/>
    </source>
</evidence>
<dbReference type="RefSeq" id="WP_338228072.1">
    <property type="nucleotide sequence ID" value="NZ_BTPE01000004.1"/>
</dbReference>
<sequence>MKNFQSISAKLGLVLAFLGFFGYHSLDVQGQDAKIYEACPGTEIALHSQVQTGTSVSVGELGVPKYRAIYTCKEGGWCCPMEYA</sequence>
<name>A0ABQ6PZE4_9BACT</name>
<dbReference type="EMBL" id="BTPE01000004">
    <property type="protein sequence ID" value="GMQ33305.1"/>
    <property type="molecule type" value="Genomic_DNA"/>
</dbReference>
<dbReference type="Proteomes" id="UP001307705">
    <property type="component" value="Unassembled WGS sequence"/>
</dbReference>
<comment type="caution">
    <text evidence="1">The sequence shown here is derived from an EMBL/GenBank/DDBJ whole genome shotgun (WGS) entry which is preliminary data.</text>
</comment>
<reference evidence="1 2" key="1">
    <citation type="submission" date="2023-08" db="EMBL/GenBank/DDBJ databases">
        <title>Draft genome sequence of Algoriphagus taiwanensis.</title>
        <authorList>
            <person name="Takatani N."/>
            <person name="Hosokawa M."/>
            <person name="Sawabe T."/>
        </authorList>
    </citation>
    <scope>NUCLEOTIDE SEQUENCE [LARGE SCALE GENOMIC DNA]</scope>
    <source>
        <strain evidence="1 2">JCM 19755</strain>
    </source>
</reference>
<organism evidence="1 2">
    <name type="scientific">Algoriphagus taiwanensis</name>
    <dbReference type="NCBI Taxonomy" id="1445656"/>
    <lineage>
        <taxon>Bacteria</taxon>
        <taxon>Pseudomonadati</taxon>
        <taxon>Bacteroidota</taxon>
        <taxon>Cytophagia</taxon>
        <taxon>Cytophagales</taxon>
        <taxon>Cyclobacteriaceae</taxon>
        <taxon>Algoriphagus</taxon>
    </lineage>
</organism>
<protein>
    <submittedName>
        <fullName evidence="1">Uncharacterized protein</fullName>
    </submittedName>
</protein>
<accession>A0ABQ6PZE4</accession>